<gene>
    <name evidence="7" type="ORF">J8273_4547</name>
</gene>
<keyword evidence="3 6" id="KW-0687">Ribonucleoprotein</keyword>
<name>A0A8J6B6P1_9EUKA</name>
<dbReference type="PANTHER" id="PTHR21569:SF16">
    <property type="entry name" value="RIBOSOMAL PROTEIN S16"/>
    <property type="match status" value="1"/>
</dbReference>
<dbReference type="Pfam" id="PF00380">
    <property type="entry name" value="Ribosomal_S9"/>
    <property type="match status" value="1"/>
</dbReference>
<dbReference type="InterPro" id="IPR020568">
    <property type="entry name" value="Ribosomal_Su5_D2-typ_SF"/>
</dbReference>
<evidence type="ECO:0000256" key="5">
    <source>
        <dbReference type="ARBA" id="ARBA00043019"/>
    </source>
</evidence>
<dbReference type="Proteomes" id="UP000717585">
    <property type="component" value="Unassembled WGS sequence"/>
</dbReference>
<evidence type="ECO:0000256" key="4">
    <source>
        <dbReference type="ARBA" id="ARBA00035259"/>
    </source>
</evidence>
<keyword evidence="8" id="KW-1185">Reference proteome</keyword>
<dbReference type="InterPro" id="IPR000754">
    <property type="entry name" value="Ribosomal_uS9"/>
</dbReference>
<sequence>MNGRVQSFGKKKTAIAVAQITPGQGQIRVNGFALDTVQPEALRFKLYDPIHILGKERFAGLDIRIKVSGGGQVSQVYAIRQAISRGIVAYYHKFVDEAAKQELKDMLVDFDRTLLVSDPRRKEAKKFDRKGARARYQKSYR</sequence>
<evidence type="ECO:0000256" key="2">
    <source>
        <dbReference type="ARBA" id="ARBA00022980"/>
    </source>
</evidence>
<evidence type="ECO:0000256" key="3">
    <source>
        <dbReference type="ARBA" id="ARBA00023274"/>
    </source>
</evidence>
<organism evidence="7 8">
    <name type="scientific">Carpediemonas membranifera</name>
    <dbReference type="NCBI Taxonomy" id="201153"/>
    <lineage>
        <taxon>Eukaryota</taxon>
        <taxon>Metamonada</taxon>
        <taxon>Carpediemonas-like organisms</taxon>
        <taxon>Carpediemonas</taxon>
    </lineage>
</organism>
<dbReference type="FunFam" id="3.30.230.10:FF:000184">
    <property type="entry name" value="40S ribosomal protein S16"/>
    <property type="match status" value="1"/>
</dbReference>
<accession>A0A8J6B6P1</accession>
<dbReference type="SUPFAM" id="SSF54211">
    <property type="entry name" value="Ribosomal protein S5 domain 2-like"/>
    <property type="match status" value="1"/>
</dbReference>
<dbReference type="PANTHER" id="PTHR21569">
    <property type="entry name" value="RIBOSOMAL PROTEIN S9"/>
    <property type="match status" value="1"/>
</dbReference>
<evidence type="ECO:0000256" key="6">
    <source>
        <dbReference type="RuleBase" id="RU003815"/>
    </source>
</evidence>
<evidence type="ECO:0000313" key="8">
    <source>
        <dbReference type="Proteomes" id="UP000717585"/>
    </source>
</evidence>
<dbReference type="InterPro" id="IPR014721">
    <property type="entry name" value="Ribsml_uS5_D2-typ_fold_subgr"/>
</dbReference>
<dbReference type="GO" id="GO:0003723">
    <property type="term" value="F:RNA binding"/>
    <property type="evidence" value="ECO:0007669"/>
    <property type="project" value="TreeGrafter"/>
</dbReference>
<dbReference type="EMBL" id="JAHDYR010000019">
    <property type="protein sequence ID" value="KAG9393947.1"/>
    <property type="molecule type" value="Genomic_DNA"/>
</dbReference>
<dbReference type="GO" id="GO:0003735">
    <property type="term" value="F:structural constituent of ribosome"/>
    <property type="evidence" value="ECO:0007669"/>
    <property type="project" value="InterPro"/>
</dbReference>
<comment type="caution">
    <text evidence="7">The sequence shown here is derived from an EMBL/GenBank/DDBJ whole genome shotgun (WGS) entry which is preliminary data.</text>
</comment>
<dbReference type="GO" id="GO:0006412">
    <property type="term" value="P:translation"/>
    <property type="evidence" value="ECO:0007669"/>
    <property type="project" value="InterPro"/>
</dbReference>
<dbReference type="Gene3D" id="3.30.230.10">
    <property type="match status" value="1"/>
</dbReference>
<comment type="similarity">
    <text evidence="1 6">Belongs to the universal ribosomal protein uS9 family.</text>
</comment>
<dbReference type="OrthoDB" id="426865at2759"/>
<evidence type="ECO:0000313" key="7">
    <source>
        <dbReference type="EMBL" id="KAG9393947.1"/>
    </source>
</evidence>
<dbReference type="PROSITE" id="PS00360">
    <property type="entry name" value="RIBOSOMAL_S9"/>
    <property type="match status" value="1"/>
</dbReference>
<dbReference type="NCBIfam" id="NF001749">
    <property type="entry name" value="PRK00474.1"/>
    <property type="match status" value="1"/>
</dbReference>
<dbReference type="GO" id="GO:0022627">
    <property type="term" value="C:cytosolic small ribosomal subunit"/>
    <property type="evidence" value="ECO:0007669"/>
    <property type="project" value="TreeGrafter"/>
</dbReference>
<reference evidence="7" key="1">
    <citation type="submission" date="2021-05" db="EMBL/GenBank/DDBJ databases">
        <title>A free-living protist that lacks canonical eukaryotic 1 DNA replication and segregation systems.</title>
        <authorList>
            <person name="Salas-Leiva D.E."/>
            <person name="Tromer E.C."/>
            <person name="Curtis B.A."/>
            <person name="Jerlstrom-Hultqvist J."/>
            <person name="Kolisko M."/>
            <person name="Yi Z."/>
            <person name="Salas-Leiva J.S."/>
            <person name="Gallot-Lavallee L."/>
            <person name="Kops G.J.P.L."/>
            <person name="Archibald J.M."/>
            <person name="Simpson A.G.B."/>
            <person name="Roger A.J."/>
        </authorList>
    </citation>
    <scope>NUCLEOTIDE SEQUENCE</scope>
    <source>
        <strain evidence="7">BICM</strain>
    </source>
</reference>
<dbReference type="AlphaFoldDB" id="A0A8J6B6P1"/>
<protein>
    <recommendedName>
        <fullName evidence="4">Small ribosomal subunit protein uS9</fullName>
    </recommendedName>
    <alternativeName>
        <fullName evidence="5">40S ribosomal protein S16</fullName>
    </alternativeName>
</protein>
<evidence type="ECO:0000256" key="1">
    <source>
        <dbReference type="ARBA" id="ARBA00005251"/>
    </source>
</evidence>
<dbReference type="GO" id="GO:0000462">
    <property type="term" value="P:maturation of SSU-rRNA from tricistronic rRNA transcript (SSU-rRNA, 5.8S rRNA, LSU-rRNA)"/>
    <property type="evidence" value="ECO:0007669"/>
    <property type="project" value="TreeGrafter"/>
</dbReference>
<keyword evidence="2 6" id="KW-0689">Ribosomal protein</keyword>
<proteinExistence type="inferred from homology"/>
<dbReference type="InterPro" id="IPR020574">
    <property type="entry name" value="Ribosomal_uS9_CS"/>
</dbReference>